<dbReference type="EMBL" id="GBRH01278020">
    <property type="protein sequence ID" value="JAD19875.1"/>
    <property type="molecule type" value="Transcribed_RNA"/>
</dbReference>
<sequence>MLNGSMRN</sequence>
<organism evidence="1">
    <name type="scientific">Arundo donax</name>
    <name type="common">Giant reed</name>
    <name type="synonym">Donax arundinaceus</name>
    <dbReference type="NCBI Taxonomy" id="35708"/>
    <lineage>
        <taxon>Eukaryota</taxon>
        <taxon>Viridiplantae</taxon>
        <taxon>Streptophyta</taxon>
        <taxon>Embryophyta</taxon>
        <taxon>Tracheophyta</taxon>
        <taxon>Spermatophyta</taxon>
        <taxon>Magnoliopsida</taxon>
        <taxon>Liliopsida</taxon>
        <taxon>Poales</taxon>
        <taxon>Poaceae</taxon>
        <taxon>PACMAD clade</taxon>
        <taxon>Arundinoideae</taxon>
        <taxon>Arundineae</taxon>
        <taxon>Arundo</taxon>
    </lineage>
</organism>
<name>A0A0A8Y3L3_ARUDO</name>
<proteinExistence type="predicted"/>
<reference evidence="1" key="2">
    <citation type="journal article" date="2015" name="Data Brief">
        <title>Shoot transcriptome of the giant reed, Arundo donax.</title>
        <authorList>
            <person name="Barrero R.A."/>
            <person name="Guerrero F.D."/>
            <person name="Moolhuijzen P."/>
            <person name="Goolsby J.A."/>
            <person name="Tidwell J."/>
            <person name="Bellgard S.E."/>
            <person name="Bellgard M.I."/>
        </authorList>
    </citation>
    <scope>NUCLEOTIDE SEQUENCE</scope>
    <source>
        <tissue evidence="1">Shoot tissue taken approximately 20 cm above the soil surface</tissue>
    </source>
</reference>
<protein>
    <submittedName>
        <fullName evidence="1">Uncharacterized protein</fullName>
    </submittedName>
</protein>
<evidence type="ECO:0000313" key="1">
    <source>
        <dbReference type="EMBL" id="JAD19875.1"/>
    </source>
</evidence>
<reference evidence="1" key="1">
    <citation type="submission" date="2014-09" db="EMBL/GenBank/DDBJ databases">
        <authorList>
            <person name="Magalhaes I.L.F."/>
            <person name="Oliveira U."/>
            <person name="Santos F.R."/>
            <person name="Vidigal T.H.D.A."/>
            <person name="Brescovit A.D."/>
            <person name="Santos A.J."/>
        </authorList>
    </citation>
    <scope>NUCLEOTIDE SEQUENCE</scope>
    <source>
        <tissue evidence="1">Shoot tissue taken approximately 20 cm above the soil surface</tissue>
    </source>
</reference>
<accession>A0A0A8Y3L3</accession>